<name>A0A9P1M2W4_9DINO</name>
<feature type="region of interest" description="Disordered" evidence="1">
    <location>
        <begin position="1"/>
        <end position="22"/>
    </location>
</feature>
<accession>A0A9P1M2W4</accession>
<comment type="caution">
    <text evidence="2">The sequence shown here is derived from an EMBL/GenBank/DDBJ whole genome shotgun (WGS) entry which is preliminary data.</text>
</comment>
<evidence type="ECO:0000313" key="3">
    <source>
        <dbReference type="EMBL" id="CAL1171459.1"/>
    </source>
</evidence>
<protein>
    <submittedName>
        <fullName evidence="2">Uncharacterized protein</fullName>
    </submittedName>
</protein>
<dbReference type="EMBL" id="CAMXCT020006673">
    <property type="protein sequence ID" value="CAL1171459.1"/>
    <property type="molecule type" value="Genomic_DNA"/>
</dbReference>
<keyword evidence="4" id="KW-1185">Reference proteome</keyword>
<gene>
    <name evidence="2" type="ORF">C1SCF055_LOCUS42681</name>
</gene>
<organism evidence="2">
    <name type="scientific">Cladocopium goreaui</name>
    <dbReference type="NCBI Taxonomy" id="2562237"/>
    <lineage>
        <taxon>Eukaryota</taxon>
        <taxon>Sar</taxon>
        <taxon>Alveolata</taxon>
        <taxon>Dinophyceae</taxon>
        <taxon>Suessiales</taxon>
        <taxon>Symbiodiniaceae</taxon>
        <taxon>Cladocopium</taxon>
    </lineage>
</organism>
<reference evidence="3" key="2">
    <citation type="submission" date="2024-04" db="EMBL/GenBank/DDBJ databases">
        <authorList>
            <person name="Chen Y."/>
            <person name="Shah S."/>
            <person name="Dougan E. K."/>
            <person name="Thang M."/>
            <person name="Chan C."/>
        </authorList>
    </citation>
    <scope>NUCLEOTIDE SEQUENCE [LARGE SCALE GENOMIC DNA]</scope>
</reference>
<dbReference type="EMBL" id="CAMXCT010006673">
    <property type="protein sequence ID" value="CAI4018084.1"/>
    <property type="molecule type" value="Genomic_DNA"/>
</dbReference>
<sequence>MPSRDVDRRTKYREQEVAPHGEERRKQLQKIYEKNTTRISHLIYHISFLTALLIGRGKAKPKRTKKKQPVSVGVQAGGDVAVSRLDASVQTDPYEPRPVISGRTIRDLHARAEEREKTLNALAYELKKVMVENRKWAELAQQNLLKMGSQLG</sequence>
<reference evidence="2" key="1">
    <citation type="submission" date="2022-10" db="EMBL/GenBank/DDBJ databases">
        <authorList>
            <person name="Chen Y."/>
            <person name="Dougan E. K."/>
            <person name="Chan C."/>
            <person name="Rhodes N."/>
            <person name="Thang M."/>
        </authorList>
    </citation>
    <scope>NUCLEOTIDE SEQUENCE</scope>
</reference>
<dbReference type="Proteomes" id="UP001152797">
    <property type="component" value="Unassembled WGS sequence"/>
</dbReference>
<proteinExistence type="predicted"/>
<dbReference type="EMBL" id="CAMXCT030006673">
    <property type="protein sequence ID" value="CAL4805396.1"/>
    <property type="molecule type" value="Genomic_DNA"/>
</dbReference>
<dbReference type="AlphaFoldDB" id="A0A9P1M2W4"/>
<evidence type="ECO:0000256" key="1">
    <source>
        <dbReference type="SAM" id="MobiDB-lite"/>
    </source>
</evidence>
<evidence type="ECO:0000313" key="4">
    <source>
        <dbReference type="Proteomes" id="UP001152797"/>
    </source>
</evidence>
<evidence type="ECO:0000313" key="2">
    <source>
        <dbReference type="EMBL" id="CAI4018084.1"/>
    </source>
</evidence>